<accession>A0A1Z5JXX3</accession>
<evidence type="ECO:0000313" key="1">
    <source>
        <dbReference type="EMBL" id="GAX18885.1"/>
    </source>
</evidence>
<dbReference type="EMBL" id="BDSP01000133">
    <property type="protein sequence ID" value="GAX18885.1"/>
    <property type="molecule type" value="Genomic_DNA"/>
</dbReference>
<dbReference type="InParanoid" id="A0A1Z5JXX3"/>
<keyword evidence="2" id="KW-1185">Reference proteome</keyword>
<sequence>MSAMALADSSLSVTSEQDPMERSLLFRRLCGRHQGPTKLTAGKLAAFDIKKDQWLAYVLEGVPSGQNCVCETSCAFAPLNIDLYSNTDKDITLDTAFAWDDASTETDSKESTTVTLNNGSKYNCYAYVLGKEKADGCFIECNTQA</sequence>
<protein>
    <submittedName>
        <fullName evidence="1">Uncharacterized protein</fullName>
    </submittedName>
</protein>
<reference evidence="1 2" key="1">
    <citation type="journal article" date="2015" name="Plant Cell">
        <title>Oil accumulation by the oleaginous diatom Fistulifera solaris as revealed by the genome and transcriptome.</title>
        <authorList>
            <person name="Tanaka T."/>
            <person name="Maeda Y."/>
            <person name="Veluchamy A."/>
            <person name="Tanaka M."/>
            <person name="Abida H."/>
            <person name="Marechal E."/>
            <person name="Bowler C."/>
            <person name="Muto M."/>
            <person name="Sunaga Y."/>
            <person name="Tanaka M."/>
            <person name="Yoshino T."/>
            <person name="Taniguchi T."/>
            <person name="Fukuda Y."/>
            <person name="Nemoto M."/>
            <person name="Matsumoto M."/>
            <person name="Wong P.S."/>
            <person name="Aburatani S."/>
            <person name="Fujibuchi W."/>
        </authorList>
    </citation>
    <scope>NUCLEOTIDE SEQUENCE [LARGE SCALE GENOMIC DNA]</scope>
    <source>
        <strain evidence="1 2">JPCC DA0580</strain>
    </source>
</reference>
<gene>
    <name evidence="1" type="ORF">FisN_8Hh101</name>
</gene>
<dbReference type="Proteomes" id="UP000198406">
    <property type="component" value="Unassembled WGS sequence"/>
</dbReference>
<name>A0A1Z5JXX3_FISSO</name>
<proteinExistence type="predicted"/>
<evidence type="ECO:0000313" key="2">
    <source>
        <dbReference type="Proteomes" id="UP000198406"/>
    </source>
</evidence>
<comment type="caution">
    <text evidence="1">The sequence shown here is derived from an EMBL/GenBank/DDBJ whole genome shotgun (WGS) entry which is preliminary data.</text>
</comment>
<dbReference type="AlphaFoldDB" id="A0A1Z5JXX3"/>
<organism evidence="1 2">
    <name type="scientific">Fistulifera solaris</name>
    <name type="common">Oleaginous diatom</name>
    <dbReference type="NCBI Taxonomy" id="1519565"/>
    <lineage>
        <taxon>Eukaryota</taxon>
        <taxon>Sar</taxon>
        <taxon>Stramenopiles</taxon>
        <taxon>Ochrophyta</taxon>
        <taxon>Bacillariophyta</taxon>
        <taxon>Bacillariophyceae</taxon>
        <taxon>Bacillariophycidae</taxon>
        <taxon>Naviculales</taxon>
        <taxon>Naviculaceae</taxon>
        <taxon>Fistulifera</taxon>
    </lineage>
</organism>